<keyword evidence="5" id="KW-1133">Transmembrane helix</keyword>
<dbReference type="EMBL" id="JAEHOE010000053">
    <property type="protein sequence ID" value="KAG2491406.1"/>
    <property type="molecule type" value="Genomic_DNA"/>
</dbReference>
<keyword evidence="3" id="KW-0812">Transmembrane</keyword>
<comment type="similarity">
    <text evidence="2">Belongs to the glycosyltransferase 31 family. Beta3-Gal-T subfamily.</text>
</comment>
<protein>
    <submittedName>
        <fullName evidence="7">Uncharacterized protein</fullName>
    </submittedName>
</protein>
<dbReference type="PANTHER" id="PTHR23033:SF50">
    <property type="entry name" value="HEXOSYLTRANSFERASE"/>
    <property type="match status" value="1"/>
</dbReference>
<dbReference type="GO" id="GO:0016020">
    <property type="term" value="C:membrane"/>
    <property type="evidence" value="ECO:0007669"/>
    <property type="project" value="UniProtKB-SubCell"/>
</dbReference>
<comment type="caution">
    <text evidence="7">The sequence shown here is derived from an EMBL/GenBank/DDBJ whole genome shotgun (WGS) entry which is preliminary data.</text>
</comment>
<keyword evidence="8" id="KW-1185">Reference proteome</keyword>
<dbReference type="Gene3D" id="3.90.550.50">
    <property type="match status" value="1"/>
</dbReference>
<dbReference type="OrthoDB" id="421979at2759"/>
<name>A0A835XZQ5_9CHLO</name>
<dbReference type="AlphaFoldDB" id="A0A835XZQ5"/>
<dbReference type="Proteomes" id="UP000612055">
    <property type="component" value="Unassembled WGS sequence"/>
</dbReference>
<accession>A0A835XZQ5</accession>
<evidence type="ECO:0000256" key="2">
    <source>
        <dbReference type="ARBA" id="ARBA00006462"/>
    </source>
</evidence>
<evidence type="ECO:0000313" key="8">
    <source>
        <dbReference type="Proteomes" id="UP000612055"/>
    </source>
</evidence>
<dbReference type="PANTHER" id="PTHR23033">
    <property type="entry name" value="BETA1,3-GALACTOSYLTRANSFERASE"/>
    <property type="match status" value="1"/>
</dbReference>
<evidence type="ECO:0000256" key="4">
    <source>
        <dbReference type="ARBA" id="ARBA00022968"/>
    </source>
</evidence>
<sequence length="346" mass="38147">MTDNETEVPHLNKVYAKYDEVYEYFPNENDPDPHKWHAKFPGDMRAAVAPFAAHRAFGDGYKWMLYGDDDTVFFMPNVRRLLSRFDPELPIALSDNLWYDSRHPRLESYRCLPCGFNKTGDKLPKAQLDTKYVPRPSCPYCTPENACPETKPNCTMTGAHGGAGMLLSVGLMRKLLYDDALACINSLIGYSGGDSLVSQCIWRVGVGFTDPGDSLLYDSPYDHVTFDNLANRLLVKDPMGALVVGNCDEGCSSLIRTAISFHMRGKSYSSFPKAAAAMFGLVEAHNSALEFLELLDNVDSRAGRPVGTRQSTKRAARPAGISAHASVAAFGRTPTEAEAAVRKKDL</sequence>
<proteinExistence type="inferred from homology"/>
<comment type="subcellular location">
    <subcellularLocation>
        <location evidence="1">Membrane</location>
        <topology evidence="1">Single-pass type II membrane protein</topology>
    </subcellularLocation>
</comment>
<keyword evidence="6" id="KW-0472">Membrane</keyword>
<reference evidence="7" key="1">
    <citation type="journal article" date="2020" name="bioRxiv">
        <title>Comparative genomics of Chlamydomonas.</title>
        <authorList>
            <person name="Craig R.J."/>
            <person name="Hasan A.R."/>
            <person name="Ness R.W."/>
            <person name="Keightley P.D."/>
        </authorList>
    </citation>
    <scope>NUCLEOTIDE SEQUENCE</scope>
    <source>
        <strain evidence="7">CCAP 11/70</strain>
    </source>
</reference>
<evidence type="ECO:0000256" key="6">
    <source>
        <dbReference type="ARBA" id="ARBA00023136"/>
    </source>
</evidence>
<organism evidence="7 8">
    <name type="scientific">Edaphochlamys debaryana</name>
    <dbReference type="NCBI Taxonomy" id="47281"/>
    <lineage>
        <taxon>Eukaryota</taxon>
        <taxon>Viridiplantae</taxon>
        <taxon>Chlorophyta</taxon>
        <taxon>core chlorophytes</taxon>
        <taxon>Chlorophyceae</taxon>
        <taxon>CS clade</taxon>
        <taxon>Chlamydomonadales</taxon>
        <taxon>Chlamydomonadales incertae sedis</taxon>
        <taxon>Edaphochlamys</taxon>
    </lineage>
</organism>
<evidence type="ECO:0000313" key="7">
    <source>
        <dbReference type="EMBL" id="KAG2491406.1"/>
    </source>
</evidence>
<dbReference type="InterPro" id="IPR026050">
    <property type="entry name" value="C1GALT1/C1GALT1_chp1"/>
</dbReference>
<keyword evidence="4" id="KW-0735">Signal-anchor</keyword>
<evidence type="ECO:0000256" key="5">
    <source>
        <dbReference type="ARBA" id="ARBA00022989"/>
    </source>
</evidence>
<evidence type="ECO:0000256" key="1">
    <source>
        <dbReference type="ARBA" id="ARBA00004606"/>
    </source>
</evidence>
<evidence type="ECO:0000256" key="3">
    <source>
        <dbReference type="ARBA" id="ARBA00022692"/>
    </source>
</evidence>
<gene>
    <name evidence="7" type="ORF">HYH03_010197</name>
</gene>